<accession>A0A506VDP9</accession>
<gene>
    <name evidence="1" type="ORF">FKM52_04240</name>
</gene>
<organism evidence="1 2">
    <name type="scientific">Mixta tenebrionis</name>
    <dbReference type="NCBI Taxonomy" id="2562439"/>
    <lineage>
        <taxon>Bacteria</taxon>
        <taxon>Pseudomonadati</taxon>
        <taxon>Pseudomonadota</taxon>
        <taxon>Gammaproteobacteria</taxon>
        <taxon>Enterobacterales</taxon>
        <taxon>Erwiniaceae</taxon>
        <taxon>Mixta</taxon>
    </lineage>
</organism>
<dbReference type="InterPro" id="IPR021333">
    <property type="entry name" value="DUF2946"/>
</dbReference>
<protein>
    <submittedName>
        <fullName evidence="1">DUF2946 domain-containing protein</fullName>
    </submittedName>
</protein>
<dbReference type="OrthoDB" id="6507184at2"/>
<dbReference type="EMBL" id="VHQI01000002">
    <property type="protein sequence ID" value="TPW43755.1"/>
    <property type="molecule type" value="Genomic_DNA"/>
</dbReference>
<proteinExistence type="predicted"/>
<keyword evidence="2" id="KW-1185">Reference proteome</keyword>
<reference evidence="1 2" key="1">
    <citation type="submission" date="2019-06" db="EMBL/GenBank/DDBJ databases">
        <authorList>
            <person name="Yang Y."/>
        </authorList>
    </citation>
    <scope>NUCLEOTIDE SEQUENCE [LARGE SCALE GENOMIC DNA]</scope>
    <source>
        <strain evidence="1 2">BIT-26</strain>
    </source>
</reference>
<dbReference type="Pfam" id="PF11162">
    <property type="entry name" value="DUF2946"/>
    <property type="match status" value="1"/>
</dbReference>
<comment type="caution">
    <text evidence="1">The sequence shown here is derived from an EMBL/GenBank/DDBJ whole genome shotgun (WGS) entry which is preliminary data.</text>
</comment>
<dbReference type="AlphaFoldDB" id="A0A506VDP9"/>
<dbReference type="RefSeq" id="WP_141174946.1">
    <property type="nucleotide sequence ID" value="NZ_JBHUFX010000032.1"/>
</dbReference>
<evidence type="ECO:0000313" key="1">
    <source>
        <dbReference type="EMBL" id="TPW43755.1"/>
    </source>
</evidence>
<name>A0A506VDP9_9GAMM</name>
<sequence>MSLIHFAVARRRLPAGLALLALLLLFIAPVISKSLMMQRGAMSTMMHDAASAPAAHHHGAISAMAETAAAPQSLFPHHPVSLMDDSACGYCALLIHLPLDSCRPSALWALLRAAIPSAPLRLQPFIASWIPIWFRPRGPPV</sequence>
<dbReference type="Proteomes" id="UP000319523">
    <property type="component" value="Unassembled WGS sequence"/>
</dbReference>
<evidence type="ECO:0000313" key="2">
    <source>
        <dbReference type="Proteomes" id="UP000319523"/>
    </source>
</evidence>